<evidence type="ECO:0000313" key="4">
    <source>
        <dbReference type="Proteomes" id="UP001412239"/>
    </source>
</evidence>
<protein>
    <recommendedName>
        <fullName evidence="2">F-box domain-containing protein</fullName>
    </recommendedName>
</protein>
<evidence type="ECO:0000313" key="3">
    <source>
        <dbReference type="EMBL" id="CUS10055.1"/>
    </source>
</evidence>
<dbReference type="InterPro" id="IPR001810">
    <property type="entry name" value="F-box_dom"/>
</dbReference>
<feature type="compositionally biased region" description="Low complexity" evidence="1">
    <location>
        <begin position="1021"/>
        <end position="1032"/>
    </location>
</feature>
<evidence type="ECO:0000256" key="1">
    <source>
        <dbReference type="SAM" id="MobiDB-lite"/>
    </source>
</evidence>
<dbReference type="InterPro" id="IPR036404">
    <property type="entry name" value="Jacalin-like_lectin_dom_sf"/>
</dbReference>
<dbReference type="EMBL" id="LN891058">
    <property type="protein sequence ID" value="CUS10055.1"/>
    <property type="molecule type" value="Genomic_DNA"/>
</dbReference>
<sequence>MCDAGARSYETHFYCALCGGPFAKVFRTAVPPAPPNNVDHNHEFYGGRSIDGVDTDLENEFNLDPEDNRILPEEFVLNSMSHAAKRSRELRLRAEKDGFRRGMMGERRTAQRAYDGRLISTQQMEWTKNLRALIYRGARRQPLNHDRYLNNGQNAYLTGRGLIRQSKNWADAFASVEEDEGHDESDGSDIHTELPVFSDEEIQQGTYGFNVYQELGRPDALYVISSIPFHDECWTMLDLAIEEAGKERGLDEMNERIEMDDLWGYLRGLVGMTGVMDSSIVPQSTWAALLEERRGDWIVTRLGEVDYREGQGAGEGWQWKHEDGLHWLVADPSTISVRNSPLLPLVSNKPLPCAPRAALMDPFQVLPPEIILEICAMLTSTDIFSLKTATPAAHNLGLPDSFYRRFLRDEFKYLPTLVKTVGYYETIHERKVLDAIDWRGSFERLRRLMMAPKDGEGWESVDISLKNRNRIWKIVKPMADHLVESSPAFLLHRYSAPGRFAERTGLVRGYVGVRTGKQGLIESVYFGPRTRVIDPDIKDEAGEPLREDLALTLDVVRVWLDGEGGPLCGLGFFVTSGDREVQKWEKFGRRGSIYVDVDIRSRILTGFVFCLHSCIVCGVQLVFDDDKSFSQKIGRWNGVSRKITAPSRYRNLVGVIGFVNSGGFIETLGVLEETPELQREDAIGPLPSPPQTVELTHAEASVWKRLPPPDVKLLEREGPHIMDWRMCKGEWEIWANGFHEEGAEELCRNDRTLLEIVGYYDDTALRGLEFVYREHSSNRRVASLLGSKRAKEWDSIGFKEGESVAAVVICYSDACVHGILFVTGGGRTSEVFGPRYLGTHKVFSPTANIDGQSQTIFRKDTTGDIIGLHCLYDEKDQKFLQLGLMLLDDVYKIHETELPRSIPFNDLDSKLQVWDDRPPPKDWLIASRPGEMGIFTRDFAPAQFGGWIELGSLRRVTIYGRMKGVRFSFGEGKDRFFGYVQDVSNGVYVQEIDYESGERVTGIVVVRGDPACSSPRERPGSRGSIGSTSTGGDEQQFLDRIYLLTNRNEGRLPLPVKYRVSSPYLVAIKFDFSYHQLISWAPIYAPDKTVPASRGLISEMLQFPWKCRLDNITADRDIKPTSPVACIFFDEEEGKLIDAVKGYVDKRGDFCGLLFRREGDWESNVFGHRSAYELTFELMAGERFTSIFFPEKGLKALALCTNKGRTTPWFGRGSGRVILREPPRGLESVGIYGTLDRMPDPHTQLLNRAQEIGGYGETIDWATIGLLCRQHRRYSIAYSRPHSPIPPSITQLPQSDPQLPWFSNLQALPAGVWLSPLVAQREGQYVGKTGIGCAYSLFDPAQLDQIVALVNLSDRAGIKSLRFCGTSRMGLVTLGEWPDREVVKIKGPARMRISGPNGERIEKVKVAFQRLDQHDRVVGLSMETNFGRLNKVFSSELCPERPIHLSPHNVKSLECAETEEIVGFHGIVSDHNIHDLGLVLRRSSMFASY</sequence>
<evidence type="ECO:0000259" key="2">
    <source>
        <dbReference type="PROSITE" id="PS50181"/>
    </source>
</evidence>
<dbReference type="Proteomes" id="UP001412239">
    <property type="component" value="Unassembled WGS sequence"/>
</dbReference>
<feature type="region of interest" description="Disordered" evidence="1">
    <location>
        <begin position="1010"/>
        <end position="1033"/>
    </location>
</feature>
<gene>
    <name evidence="3" type="ORF">GSTUAT00005820001</name>
</gene>
<dbReference type="PROSITE" id="PS50181">
    <property type="entry name" value="FBOX"/>
    <property type="match status" value="1"/>
</dbReference>
<accession>A0A292PTM5</accession>
<organism evidence="3 4">
    <name type="scientific">Tuber aestivum</name>
    <name type="common">summer truffle</name>
    <dbReference type="NCBI Taxonomy" id="59557"/>
    <lineage>
        <taxon>Eukaryota</taxon>
        <taxon>Fungi</taxon>
        <taxon>Dikarya</taxon>
        <taxon>Ascomycota</taxon>
        <taxon>Pezizomycotina</taxon>
        <taxon>Pezizomycetes</taxon>
        <taxon>Pezizales</taxon>
        <taxon>Tuberaceae</taxon>
        <taxon>Tuber</taxon>
    </lineage>
</organism>
<name>A0A292PTM5_9PEZI</name>
<dbReference type="SUPFAM" id="SSF51101">
    <property type="entry name" value="Mannose-binding lectins"/>
    <property type="match status" value="2"/>
</dbReference>
<proteinExistence type="predicted"/>
<keyword evidence="4" id="KW-1185">Reference proteome</keyword>
<dbReference type="Gene3D" id="2.100.10.30">
    <property type="entry name" value="Jacalin-like lectin domain"/>
    <property type="match status" value="1"/>
</dbReference>
<feature type="domain" description="F-box" evidence="2">
    <location>
        <begin position="360"/>
        <end position="406"/>
    </location>
</feature>
<reference evidence="3" key="1">
    <citation type="submission" date="2015-10" db="EMBL/GenBank/DDBJ databases">
        <authorList>
            <person name="Regsiter A."/>
            <person name="william w."/>
        </authorList>
    </citation>
    <scope>NUCLEOTIDE SEQUENCE</scope>
    <source>
        <strain evidence="3">Montdore</strain>
    </source>
</reference>